<sequence length="107" mass="12200">MAKTQSFTDVRQFHGLAFSYGWFIKNFSTIAASLTELLKSKQFKWNLVAQTRCERLKEQVSTAPVLALPNFNQNFEVECDASNVDIRVVLSQGGHRIAFYCEKFSEA</sequence>
<dbReference type="Proteomes" id="UP000829196">
    <property type="component" value="Unassembled WGS sequence"/>
</dbReference>
<comment type="caution">
    <text evidence="2">The sequence shown here is derived from an EMBL/GenBank/DDBJ whole genome shotgun (WGS) entry which is preliminary data.</text>
</comment>
<accession>A0A8T3AUR2</accession>
<dbReference type="PANTHER" id="PTHR33064:SF37">
    <property type="entry name" value="RIBONUCLEASE H"/>
    <property type="match status" value="1"/>
</dbReference>
<dbReference type="InterPro" id="IPR043128">
    <property type="entry name" value="Rev_trsase/Diguanyl_cyclase"/>
</dbReference>
<feature type="domain" description="Reverse transcriptase/retrotransposon-derived protein RNase H-like" evidence="1">
    <location>
        <begin position="45"/>
        <end position="106"/>
    </location>
</feature>
<dbReference type="Pfam" id="PF17919">
    <property type="entry name" value="RT_RNaseH_2"/>
    <property type="match status" value="1"/>
</dbReference>
<dbReference type="SUPFAM" id="SSF56672">
    <property type="entry name" value="DNA/RNA polymerases"/>
    <property type="match status" value="1"/>
</dbReference>
<dbReference type="InterPro" id="IPR043502">
    <property type="entry name" value="DNA/RNA_pol_sf"/>
</dbReference>
<dbReference type="AlphaFoldDB" id="A0A8T3AUR2"/>
<proteinExistence type="predicted"/>
<evidence type="ECO:0000259" key="1">
    <source>
        <dbReference type="Pfam" id="PF17919"/>
    </source>
</evidence>
<dbReference type="InterPro" id="IPR041577">
    <property type="entry name" value="RT_RNaseH_2"/>
</dbReference>
<dbReference type="Gene3D" id="3.30.70.270">
    <property type="match status" value="1"/>
</dbReference>
<dbReference type="EMBL" id="JAGYWB010000015">
    <property type="protein sequence ID" value="KAI0497815.1"/>
    <property type="molecule type" value="Genomic_DNA"/>
</dbReference>
<dbReference type="OrthoDB" id="670199at2759"/>
<protein>
    <recommendedName>
        <fullName evidence="1">Reverse transcriptase/retrotransposon-derived protein RNase H-like domain-containing protein</fullName>
    </recommendedName>
</protein>
<name>A0A8T3AUR2_DENNO</name>
<dbReference type="PANTHER" id="PTHR33064">
    <property type="entry name" value="POL PROTEIN"/>
    <property type="match status" value="1"/>
</dbReference>
<organism evidence="2 3">
    <name type="scientific">Dendrobium nobile</name>
    <name type="common">Orchid</name>
    <dbReference type="NCBI Taxonomy" id="94219"/>
    <lineage>
        <taxon>Eukaryota</taxon>
        <taxon>Viridiplantae</taxon>
        <taxon>Streptophyta</taxon>
        <taxon>Embryophyta</taxon>
        <taxon>Tracheophyta</taxon>
        <taxon>Spermatophyta</taxon>
        <taxon>Magnoliopsida</taxon>
        <taxon>Liliopsida</taxon>
        <taxon>Asparagales</taxon>
        <taxon>Orchidaceae</taxon>
        <taxon>Epidendroideae</taxon>
        <taxon>Malaxideae</taxon>
        <taxon>Dendrobiinae</taxon>
        <taxon>Dendrobium</taxon>
    </lineage>
</organism>
<evidence type="ECO:0000313" key="3">
    <source>
        <dbReference type="Proteomes" id="UP000829196"/>
    </source>
</evidence>
<dbReference type="InterPro" id="IPR051320">
    <property type="entry name" value="Viral_Replic_Matur_Polypro"/>
</dbReference>
<dbReference type="SMR" id="A0A8T3AUR2"/>
<keyword evidence="3" id="KW-1185">Reference proteome</keyword>
<evidence type="ECO:0000313" key="2">
    <source>
        <dbReference type="EMBL" id="KAI0497815.1"/>
    </source>
</evidence>
<reference evidence="2" key="1">
    <citation type="journal article" date="2022" name="Front. Genet.">
        <title>Chromosome-Scale Assembly of the Dendrobium nobile Genome Provides Insights Into the Molecular Mechanism of the Biosynthesis of the Medicinal Active Ingredient of Dendrobium.</title>
        <authorList>
            <person name="Xu Q."/>
            <person name="Niu S.-C."/>
            <person name="Li K.-L."/>
            <person name="Zheng P.-J."/>
            <person name="Zhang X.-J."/>
            <person name="Jia Y."/>
            <person name="Liu Y."/>
            <person name="Niu Y.-X."/>
            <person name="Yu L.-H."/>
            <person name="Chen D.-F."/>
            <person name="Zhang G.-Q."/>
        </authorList>
    </citation>
    <scope>NUCLEOTIDE SEQUENCE</scope>
    <source>
        <tissue evidence="2">Leaf</tissue>
    </source>
</reference>
<gene>
    <name evidence="2" type="ORF">KFK09_021052</name>
</gene>